<keyword evidence="1" id="KW-0732">Signal</keyword>
<dbReference type="Gene3D" id="2.50.20.20">
    <property type="match status" value="1"/>
</dbReference>
<feature type="chain" id="PRO_5045822704" description="Outer membrane lipoprotein carrier protein LolA" evidence="1">
    <location>
        <begin position="23"/>
        <end position="193"/>
    </location>
</feature>
<comment type="caution">
    <text evidence="2">The sequence shown here is derived from an EMBL/GenBank/DDBJ whole genome shotgun (WGS) entry which is preliminary data.</text>
</comment>
<sequence length="193" mass="21247">MRMITKTLAGLSLALTCSLAAATPKDDLHASFTKFLKAHSFRATVTDLKKGEQISTMEFVAPDRYRMKSAKGPAQLIVGDTMYMDMDGKLTRMPIPGVSRITAQYRNEDFLHQVEGDMTVQALPDESVDGEPASVYAYTVTKPMKSDAKTWISKKSGLPLQVESSGSFMGHASTTRVRYSNFDDPSIRIDAPN</sequence>
<gene>
    <name evidence="2" type="ORF">GCM10009105_26070</name>
</gene>
<accession>A0ABN1IQB3</accession>
<protein>
    <recommendedName>
        <fullName evidence="4">Outer membrane lipoprotein carrier protein LolA</fullName>
    </recommendedName>
</protein>
<reference evidence="3" key="1">
    <citation type="journal article" date="2019" name="Int. J. Syst. Evol. Microbiol.">
        <title>The Global Catalogue of Microorganisms (GCM) 10K type strain sequencing project: providing services to taxonomists for standard genome sequencing and annotation.</title>
        <authorList>
            <consortium name="The Broad Institute Genomics Platform"/>
            <consortium name="The Broad Institute Genome Sequencing Center for Infectious Disease"/>
            <person name="Wu L."/>
            <person name="Ma J."/>
        </authorList>
    </citation>
    <scope>NUCLEOTIDE SEQUENCE [LARGE SCALE GENOMIC DNA]</scope>
    <source>
        <strain evidence="3">JCM 15421</strain>
    </source>
</reference>
<feature type="signal peptide" evidence="1">
    <location>
        <begin position="1"/>
        <end position="22"/>
    </location>
</feature>
<keyword evidence="3" id="KW-1185">Reference proteome</keyword>
<organism evidence="2 3">
    <name type="scientific">Dokdonella soli</name>
    <dbReference type="NCBI Taxonomy" id="529810"/>
    <lineage>
        <taxon>Bacteria</taxon>
        <taxon>Pseudomonadati</taxon>
        <taxon>Pseudomonadota</taxon>
        <taxon>Gammaproteobacteria</taxon>
        <taxon>Lysobacterales</taxon>
        <taxon>Rhodanobacteraceae</taxon>
        <taxon>Dokdonella</taxon>
    </lineage>
</organism>
<dbReference type="RefSeq" id="WP_343791819.1">
    <property type="nucleotide sequence ID" value="NZ_BAAAEU010000022.1"/>
</dbReference>
<proteinExistence type="predicted"/>
<dbReference type="Proteomes" id="UP001501523">
    <property type="component" value="Unassembled WGS sequence"/>
</dbReference>
<evidence type="ECO:0008006" key="4">
    <source>
        <dbReference type="Google" id="ProtNLM"/>
    </source>
</evidence>
<evidence type="ECO:0000313" key="3">
    <source>
        <dbReference type="Proteomes" id="UP001501523"/>
    </source>
</evidence>
<evidence type="ECO:0000313" key="2">
    <source>
        <dbReference type="EMBL" id="GAA0718448.1"/>
    </source>
</evidence>
<evidence type="ECO:0000256" key="1">
    <source>
        <dbReference type="SAM" id="SignalP"/>
    </source>
</evidence>
<dbReference type="EMBL" id="BAAAEU010000022">
    <property type="protein sequence ID" value="GAA0718448.1"/>
    <property type="molecule type" value="Genomic_DNA"/>
</dbReference>
<name>A0ABN1IQB3_9GAMM</name>